<gene>
    <name evidence="3" type="ORF">FCG67_22525</name>
</gene>
<name>A0ABY2REP9_9NOCA</name>
<evidence type="ECO:0000259" key="2">
    <source>
        <dbReference type="Pfam" id="PF00561"/>
    </source>
</evidence>
<organism evidence="3 4">
    <name type="scientific">Rhodococcus oryzae</name>
    <dbReference type="NCBI Taxonomy" id="2571143"/>
    <lineage>
        <taxon>Bacteria</taxon>
        <taxon>Bacillati</taxon>
        <taxon>Actinomycetota</taxon>
        <taxon>Actinomycetes</taxon>
        <taxon>Mycobacteriales</taxon>
        <taxon>Nocardiaceae</taxon>
        <taxon>Rhodococcus</taxon>
    </lineage>
</organism>
<accession>A0ABY2REP9</accession>
<keyword evidence="4" id="KW-1185">Reference proteome</keyword>
<feature type="domain" description="AB hydrolase-1" evidence="2">
    <location>
        <begin position="56"/>
        <end position="154"/>
    </location>
</feature>
<dbReference type="RefSeq" id="WP_136911849.1">
    <property type="nucleotide sequence ID" value="NZ_SUMD01000014.1"/>
</dbReference>
<comment type="caution">
    <text evidence="3">The sequence shown here is derived from an EMBL/GenBank/DDBJ whole genome shotgun (WGS) entry which is preliminary data.</text>
</comment>
<proteinExistence type="predicted"/>
<dbReference type="PANTHER" id="PTHR46331">
    <property type="entry name" value="VALACYCLOVIR HYDROLASE"/>
    <property type="match status" value="1"/>
</dbReference>
<evidence type="ECO:0000313" key="4">
    <source>
        <dbReference type="Proteomes" id="UP000305109"/>
    </source>
</evidence>
<dbReference type="Pfam" id="PF00561">
    <property type="entry name" value="Abhydrolase_1"/>
    <property type="match status" value="1"/>
</dbReference>
<dbReference type="Gene3D" id="3.40.50.1820">
    <property type="entry name" value="alpha/beta hydrolase"/>
    <property type="match status" value="1"/>
</dbReference>
<reference evidence="3 4" key="1">
    <citation type="submission" date="2019-04" db="EMBL/GenBank/DDBJ databases">
        <title>Rhodococcus oryzae sp. nov., a novel actinomycete isolated from rhizosphere soil of rice (Oryza sativa L.).</title>
        <authorList>
            <person name="Li C."/>
        </authorList>
    </citation>
    <scope>NUCLEOTIDE SEQUENCE [LARGE SCALE GENOMIC DNA]</scope>
    <source>
        <strain evidence="3 4">NEAU-CX67</strain>
    </source>
</reference>
<dbReference type="InterPro" id="IPR000073">
    <property type="entry name" value="AB_hydrolase_1"/>
</dbReference>
<evidence type="ECO:0000256" key="1">
    <source>
        <dbReference type="SAM" id="MobiDB-lite"/>
    </source>
</evidence>
<sequence length="295" mass="31039">MTGCTTGNAEGIGTTETTSTGNQGPVADRASDDGEGHYAAINGLELYYEIHGTGRPLVLIHGGLDTIDSAFGTLLPELAKTRQVIAVELQAHGHTADIDRPLRYELMADDIAGLVSHLGLEKVDVLGYSLGGGVALQLGSRNPDLVNKLVVTSAPYRSDGWYPEVRAGMAAMNPDAMIETPMHEIYARTAPKPNEWPALVTKTRQLLAEDYDWTASVASITAPTLVVVADGDSVRLTHAVELFGLLGGGKADGAMGGPPSSRLAVVPGSLHYNILSRADLLLPIITPFLDGPTPP</sequence>
<dbReference type="InterPro" id="IPR029058">
    <property type="entry name" value="AB_hydrolase_fold"/>
</dbReference>
<dbReference type="EMBL" id="SUMD01000014">
    <property type="protein sequence ID" value="TJZ74107.1"/>
    <property type="molecule type" value="Genomic_DNA"/>
</dbReference>
<protein>
    <submittedName>
        <fullName evidence="3">Alpha/beta hydrolase</fullName>
    </submittedName>
</protein>
<feature type="compositionally biased region" description="Low complexity" evidence="1">
    <location>
        <begin position="11"/>
        <end position="24"/>
    </location>
</feature>
<feature type="region of interest" description="Disordered" evidence="1">
    <location>
        <begin position="1"/>
        <end position="34"/>
    </location>
</feature>
<dbReference type="GO" id="GO:0016787">
    <property type="term" value="F:hydrolase activity"/>
    <property type="evidence" value="ECO:0007669"/>
    <property type="project" value="UniProtKB-KW"/>
</dbReference>
<dbReference type="PANTHER" id="PTHR46331:SF2">
    <property type="entry name" value="VALACYCLOVIR HYDROLASE"/>
    <property type="match status" value="1"/>
</dbReference>
<dbReference type="Proteomes" id="UP000305109">
    <property type="component" value="Unassembled WGS sequence"/>
</dbReference>
<keyword evidence="3" id="KW-0378">Hydrolase</keyword>
<evidence type="ECO:0000313" key="3">
    <source>
        <dbReference type="EMBL" id="TJZ74107.1"/>
    </source>
</evidence>
<dbReference type="SUPFAM" id="SSF53474">
    <property type="entry name" value="alpha/beta-Hydrolases"/>
    <property type="match status" value="1"/>
</dbReference>